<dbReference type="GO" id="GO:0005634">
    <property type="term" value="C:nucleus"/>
    <property type="evidence" value="ECO:0007669"/>
    <property type="project" value="TreeGrafter"/>
</dbReference>
<dbReference type="Pfam" id="PF10453">
    <property type="entry name" value="NUFIP1"/>
    <property type="match status" value="1"/>
</dbReference>
<dbReference type="InterPro" id="IPR019496">
    <property type="entry name" value="NUFIP1_cons_dom"/>
</dbReference>
<accession>A0AAW1V4R8</accession>
<dbReference type="GO" id="GO:0008270">
    <property type="term" value="F:zinc ion binding"/>
    <property type="evidence" value="ECO:0007669"/>
    <property type="project" value="UniProtKB-KW"/>
</dbReference>
<protein>
    <recommendedName>
        <fullName evidence="3">C2H2-type domain-containing protein</fullName>
    </recommendedName>
</protein>
<feature type="compositionally biased region" description="Basic residues" evidence="2">
    <location>
        <begin position="596"/>
        <end position="605"/>
    </location>
</feature>
<evidence type="ECO:0000313" key="4">
    <source>
        <dbReference type="EMBL" id="KAK9888373.1"/>
    </source>
</evidence>
<gene>
    <name evidence="4" type="ORF">WA026_000625</name>
</gene>
<feature type="region of interest" description="Disordered" evidence="2">
    <location>
        <begin position="120"/>
        <end position="151"/>
    </location>
</feature>
<feature type="region of interest" description="Disordered" evidence="2">
    <location>
        <begin position="582"/>
        <end position="626"/>
    </location>
</feature>
<dbReference type="GO" id="GO:0003723">
    <property type="term" value="F:RNA binding"/>
    <property type="evidence" value="ECO:0007669"/>
    <property type="project" value="InterPro"/>
</dbReference>
<feature type="compositionally biased region" description="Pro residues" evidence="2">
    <location>
        <begin position="80"/>
        <end position="102"/>
    </location>
</feature>
<reference evidence="4 5" key="1">
    <citation type="submission" date="2023-03" db="EMBL/GenBank/DDBJ databases">
        <title>Genome insight into feeding habits of ladybird beetles.</title>
        <authorList>
            <person name="Li H.-S."/>
            <person name="Huang Y.-H."/>
            <person name="Pang H."/>
        </authorList>
    </citation>
    <scope>NUCLEOTIDE SEQUENCE [LARGE SCALE GENOMIC DNA]</scope>
    <source>
        <strain evidence="4">SYSU_2023b</strain>
        <tissue evidence="4">Whole body</tissue>
    </source>
</reference>
<dbReference type="PANTHER" id="PTHR13309:SF0">
    <property type="entry name" value="FMR1-INTERACTING PROTEIN NUFIP1"/>
    <property type="match status" value="1"/>
</dbReference>
<evidence type="ECO:0000259" key="3">
    <source>
        <dbReference type="PROSITE" id="PS50157"/>
    </source>
</evidence>
<proteinExistence type="predicted"/>
<organism evidence="4 5">
    <name type="scientific">Henosepilachna vigintioctopunctata</name>
    <dbReference type="NCBI Taxonomy" id="420089"/>
    <lineage>
        <taxon>Eukaryota</taxon>
        <taxon>Metazoa</taxon>
        <taxon>Ecdysozoa</taxon>
        <taxon>Arthropoda</taxon>
        <taxon>Hexapoda</taxon>
        <taxon>Insecta</taxon>
        <taxon>Pterygota</taxon>
        <taxon>Neoptera</taxon>
        <taxon>Endopterygota</taxon>
        <taxon>Coleoptera</taxon>
        <taxon>Polyphaga</taxon>
        <taxon>Cucujiformia</taxon>
        <taxon>Coccinelloidea</taxon>
        <taxon>Coccinellidae</taxon>
        <taxon>Epilachninae</taxon>
        <taxon>Epilachnini</taxon>
        <taxon>Henosepilachna</taxon>
    </lineage>
</organism>
<dbReference type="EMBL" id="JARQZJ010000121">
    <property type="protein sequence ID" value="KAK9888373.1"/>
    <property type="molecule type" value="Genomic_DNA"/>
</dbReference>
<dbReference type="SMART" id="SM00355">
    <property type="entry name" value="ZnF_C2H2"/>
    <property type="match status" value="2"/>
</dbReference>
<evidence type="ECO:0000256" key="2">
    <source>
        <dbReference type="SAM" id="MobiDB-lite"/>
    </source>
</evidence>
<dbReference type="Proteomes" id="UP001431783">
    <property type="component" value="Unassembled WGS sequence"/>
</dbReference>
<dbReference type="PROSITE" id="PS50157">
    <property type="entry name" value="ZINC_FINGER_C2H2_2"/>
    <property type="match status" value="1"/>
</dbReference>
<sequence>MVAPVRGRGRGQKNGMDKGRGRGMPRRPFIANGPPPFPNPPMIPPMMGPFPPRGRPMPPPPMMRGMPRRGGPPRMMGPGPRGPPPIMHPPLRPPPPPGMRPPPPPHMMNRPPIPPPMVFRGTSGRGRNSFRGVQKGRVMKKRKTNPKPMDLTKPWVTEAIKSEFNKKDELLNKAKATSKQDDWTAYTEQRDKCTKVFHAAEMEFIGQQEGCEDLCNPYEGYDEEMDYEEEDISIQNTNLNEQDDIYDETVNPELFFLDNSENPLYLCDACNRDFPTQQLFEKHMSEHKVCRIDGCTFTAHEKIIEAHIMHQHSTGLYDRIRNCNTPEDISKWVEERKRNHPCGRTIDDKIKEQEELLERGVKIGERNNKFGKDKTRLARTEPRNRCQNRKKNFRKNNEKTNRSVKKYLPKTLIDDKADWNGNMFPFKGTYELFNEEESGISDFEDEEWEDKSSHTKDFGKVNASLGALIGAYGSTDEEEEESKVFSNSHQDNKVLEKDEIIVEQKNQDYSEMEPKVNDAENVIEVDGTASLGTELDKHIENKIESDDEAPLEIKIERHTENKIEASVTTAFECKIDNAESTLQKQVNNADNSDTSKRKRKRKTHDKKNNDINVNNDQHKSRKSDFPYQNFKKRRITLLEKLLDKEIRHERNILLQCVKYVVENEFFINESSNCK</sequence>
<feature type="compositionally biased region" description="Pro residues" evidence="2">
    <location>
        <begin position="33"/>
        <end position="62"/>
    </location>
</feature>
<keyword evidence="1" id="KW-0479">Metal-binding</keyword>
<dbReference type="GO" id="GO:0000492">
    <property type="term" value="P:box C/D snoRNP assembly"/>
    <property type="evidence" value="ECO:0007669"/>
    <property type="project" value="TreeGrafter"/>
</dbReference>
<feature type="domain" description="C2H2-type" evidence="3">
    <location>
        <begin position="265"/>
        <end position="292"/>
    </location>
</feature>
<feature type="region of interest" description="Disordered" evidence="2">
    <location>
        <begin position="368"/>
        <end position="401"/>
    </location>
</feature>
<dbReference type="PROSITE" id="PS00028">
    <property type="entry name" value="ZINC_FINGER_C2H2_1"/>
    <property type="match status" value="1"/>
</dbReference>
<evidence type="ECO:0000313" key="5">
    <source>
        <dbReference type="Proteomes" id="UP001431783"/>
    </source>
</evidence>
<keyword evidence="1" id="KW-0862">Zinc</keyword>
<dbReference type="InterPro" id="IPR039136">
    <property type="entry name" value="NUFIP1-like"/>
</dbReference>
<dbReference type="AlphaFoldDB" id="A0AAW1V4R8"/>
<comment type="caution">
    <text evidence="4">The sequence shown here is derived from an EMBL/GenBank/DDBJ whole genome shotgun (WGS) entry which is preliminary data.</text>
</comment>
<name>A0AAW1V4R8_9CUCU</name>
<feature type="region of interest" description="Disordered" evidence="2">
    <location>
        <begin position="1"/>
        <end position="102"/>
    </location>
</feature>
<dbReference type="InterPro" id="IPR013087">
    <property type="entry name" value="Znf_C2H2_type"/>
</dbReference>
<dbReference type="PANTHER" id="PTHR13309">
    <property type="entry name" value="NUCLEAR FRAGILE X MENTAL RETARDATION PROTEIN INTERACTING PROTEIN 1"/>
    <property type="match status" value="1"/>
</dbReference>
<evidence type="ECO:0000256" key="1">
    <source>
        <dbReference type="PROSITE-ProRule" id="PRU00042"/>
    </source>
</evidence>
<keyword evidence="1" id="KW-0863">Zinc-finger</keyword>
<feature type="compositionally biased region" description="Basic and acidic residues" evidence="2">
    <location>
        <begin position="368"/>
        <end position="384"/>
    </location>
</feature>
<keyword evidence="5" id="KW-1185">Reference proteome</keyword>